<dbReference type="Gene3D" id="1.20.58.1290">
    <property type="entry name" value="CarD-like, C-terminal domain"/>
    <property type="match status" value="1"/>
</dbReference>
<dbReference type="GO" id="GO:0009303">
    <property type="term" value="P:rRNA transcription"/>
    <property type="evidence" value="ECO:0007669"/>
    <property type="project" value="TreeGrafter"/>
</dbReference>
<evidence type="ECO:0000259" key="1">
    <source>
        <dbReference type="SMART" id="SM01058"/>
    </source>
</evidence>
<sequence>MALFQGKGHALNFTTGQVVVHPHHGPATVKKVSTRTIRKEKVTYVQLDVHNSDLEVTMPENRAAEVGVRPAVDAAGVRQIIDVLLAASPEQETVWSRRIKANGDRLRTGEILIIAALIRDLTRSNEEKRLAFGEMKLLRDASAPFVTELALVLSKTEDEVAAMVDAAILEGVRPDIGQELATAS</sequence>
<dbReference type="InterPro" id="IPR042215">
    <property type="entry name" value="CarD-like_C"/>
</dbReference>
<dbReference type="AlphaFoldDB" id="A0A2Y9ANV8"/>
<proteinExistence type="predicted"/>
<dbReference type="PANTHER" id="PTHR38447">
    <property type="entry name" value="TRANSCRIPTION FACTOR YDEB-RELATED"/>
    <property type="match status" value="1"/>
</dbReference>
<dbReference type="SMART" id="SM01058">
    <property type="entry name" value="CarD_TRCF"/>
    <property type="match status" value="1"/>
</dbReference>
<dbReference type="InterPro" id="IPR048792">
    <property type="entry name" value="CarD_C"/>
</dbReference>
<keyword evidence="3" id="KW-1185">Reference proteome</keyword>
<dbReference type="Proteomes" id="UP000250222">
    <property type="component" value="Unassembled WGS sequence"/>
</dbReference>
<feature type="domain" description="CarD-like/TRCF RNAP-interacting" evidence="1">
    <location>
        <begin position="12"/>
        <end position="122"/>
    </location>
</feature>
<dbReference type="InterPro" id="IPR052531">
    <property type="entry name" value="CarD-like_regulator"/>
</dbReference>
<protein>
    <submittedName>
        <fullName evidence="2">Transcriptional regulator, CarD family</fullName>
    </submittedName>
</protein>
<organism evidence="2 3">
    <name type="scientific">Georgenia satyanarayanai</name>
    <dbReference type="NCBI Taxonomy" id="860221"/>
    <lineage>
        <taxon>Bacteria</taxon>
        <taxon>Bacillati</taxon>
        <taxon>Actinomycetota</taxon>
        <taxon>Actinomycetes</taxon>
        <taxon>Micrococcales</taxon>
        <taxon>Bogoriellaceae</taxon>
        <taxon>Georgenia</taxon>
    </lineage>
</organism>
<dbReference type="InterPro" id="IPR036101">
    <property type="entry name" value="CarD-like/TRCF_RID_sf"/>
</dbReference>
<dbReference type="Gene3D" id="2.40.10.170">
    <property type="match status" value="1"/>
</dbReference>
<dbReference type="Pfam" id="PF21095">
    <property type="entry name" value="CarD_C"/>
    <property type="match status" value="1"/>
</dbReference>
<dbReference type="EMBL" id="UETB01000015">
    <property type="protein sequence ID" value="SSA46151.1"/>
    <property type="molecule type" value="Genomic_DNA"/>
</dbReference>
<name>A0A2Y9ANV8_9MICO</name>
<dbReference type="InterPro" id="IPR003711">
    <property type="entry name" value="CarD-like/TRCF_RID"/>
</dbReference>
<gene>
    <name evidence="2" type="ORF">SAMN05216184_11579</name>
</gene>
<evidence type="ECO:0000313" key="3">
    <source>
        <dbReference type="Proteomes" id="UP000250222"/>
    </source>
</evidence>
<dbReference type="Pfam" id="PF02559">
    <property type="entry name" value="CarD_TRCF_RID"/>
    <property type="match status" value="1"/>
</dbReference>
<reference evidence="2 3" key="1">
    <citation type="submission" date="2016-10" db="EMBL/GenBank/DDBJ databases">
        <authorList>
            <person name="Cai Z."/>
        </authorList>
    </citation>
    <scope>NUCLEOTIDE SEQUENCE [LARGE SCALE GENOMIC DNA]</scope>
    <source>
        <strain evidence="2 3">CGMCC 1.10826</strain>
    </source>
</reference>
<dbReference type="PANTHER" id="PTHR38447:SF1">
    <property type="entry name" value="RNA POLYMERASE-BINDING TRANSCRIPTION FACTOR CARD"/>
    <property type="match status" value="1"/>
</dbReference>
<evidence type="ECO:0000313" key="2">
    <source>
        <dbReference type="EMBL" id="SSA46151.1"/>
    </source>
</evidence>
<accession>A0A2Y9ANV8</accession>
<dbReference type="SUPFAM" id="SSF141259">
    <property type="entry name" value="CarD-like"/>
    <property type="match status" value="1"/>
</dbReference>